<dbReference type="GO" id="GO:0004497">
    <property type="term" value="F:monooxygenase activity"/>
    <property type="evidence" value="ECO:0007669"/>
    <property type="project" value="UniProtKB-KW"/>
</dbReference>
<dbReference type="InterPro" id="IPR011251">
    <property type="entry name" value="Luciferase-like_dom"/>
</dbReference>
<dbReference type="Gene3D" id="3.20.20.30">
    <property type="entry name" value="Luciferase-like domain"/>
    <property type="match status" value="1"/>
</dbReference>
<dbReference type="AlphaFoldDB" id="A0A0F7JT56"/>
<evidence type="ECO:0000256" key="4">
    <source>
        <dbReference type="ARBA" id="ARBA00023033"/>
    </source>
</evidence>
<keyword evidence="3" id="KW-0560">Oxidoreductase</keyword>
<evidence type="ECO:0000259" key="5">
    <source>
        <dbReference type="Pfam" id="PF00296"/>
    </source>
</evidence>
<dbReference type="InterPro" id="IPR020020">
    <property type="entry name" value="Luciferase-type_oxidoreductase"/>
</dbReference>
<protein>
    <submittedName>
        <fullName evidence="6">5,10-methylene tetrahydromethanopterin reductase</fullName>
    </submittedName>
</protein>
<evidence type="ECO:0000313" key="7">
    <source>
        <dbReference type="Proteomes" id="UP000034410"/>
    </source>
</evidence>
<feature type="domain" description="Luciferase-like" evidence="5">
    <location>
        <begin position="44"/>
        <end position="322"/>
    </location>
</feature>
<evidence type="ECO:0000256" key="1">
    <source>
        <dbReference type="ARBA" id="ARBA00022630"/>
    </source>
</evidence>
<dbReference type="OrthoDB" id="7239898at2"/>
<dbReference type="Pfam" id="PF00296">
    <property type="entry name" value="Bac_luciferase"/>
    <property type="match status" value="1"/>
</dbReference>
<proteinExistence type="predicted"/>
<dbReference type="NCBIfam" id="TIGR03571">
    <property type="entry name" value="lucif_BA3436"/>
    <property type="match status" value="1"/>
</dbReference>
<dbReference type="InterPro" id="IPR036661">
    <property type="entry name" value="Luciferase-like_sf"/>
</dbReference>
<accession>A0A0F7JT56</accession>
<evidence type="ECO:0000313" key="6">
    <source>
        <dbReference type="EMBL" id="AKH19636.1"/>
    </source>
</evidence>
<dbReference type="InterPro" id="IPR051260">
    <property type="entry name" value="Diverse_substr_monoxygenases"/>
</dbReference>
<dbReference type="GO" id="GO:0016705">
    <property type="term" value="F:oxidoreductase activity, acting on paired donors, with incorporation or reduction of molecular oxygen"/>
    <property type="evidence" value="ECO:0007669"/>
    <property type="project" value="InterPro"/>
</dbReference>
<gene>
    <name evidence="6" type="ORF">AAY24_03845</name>
</gene>
<keyword evidence="1" id="KW-0285">Flavoprotein</keyword>
<reference evidence="6 7" key="1">
    <citation type="journal article" date="2015" name="Genome Announc.">
        <title>Complete Genome Sequence of Sedimenticola thiotaurini Strain SIP-G1, a Polyphosphate- and Polyhydroxyalkanoate-Accumulating Sulfur-Oxidizing Gammaproteobacterium Isolated from Salt Marsh Sediments.</title>
        <authorList>
            <person name="Flood B.E."/>
            <person name="Jones D.S."/>
            <person name="Bailey J.V."/>
        </authorList>
    </citation>
    <scope>NUCLEOTIDE SEQUENCE [LARGE SCALE GENOMIC DNA]</scope>
    <source>
        <strain evidence="6 7">SIP-G1</strain>
    </source>
</reference>
<dbReference type="Proteomes" id="UP000034410">
    <property type="component" value="Chromosome"/>
</dbReference>
<dbReference type="PATRIC" id="fig|1543721.4.peg.804"/>
<dbReference type="KEGG" id="seds:AAY24_03845"/>
<sequence>MESTETEPMDTRKFQTINRGYNSTFQPNRLSLGLVVPLEHYATGPVPTITRHLERVQLVEQLGFAAVWLRDVPFNVPSFGDAGQTFDPFVYLGLLAARTERIALGVASIVLPLRHPAHVAKAAASVDLLSGGRLILGVASGDRPEEYPALNLPFAERGARFRTSFDYIRRMWEERPAFDNPFGSLQGDLDMLPKPFSGRVPLLITGGSQQDPDWIARNGEGWITYPRGVAAQARIISDWRERVKAADEPAKPAVQSLYIDLTEDPEAVPEPIHLGFRLGINHLRRYLQSLQEIGINHVALNLRFNRADIETTLKQLADELLADFPGPDPIE</sequence>
<organism evidence="6 7">
    <name type="scientific">Sedimenticola thiotaurini</name>
    <dbReference type="NCBI Taxonomy" id="1543721"/>
    <lineage>
        <taxon>Bacteria</taxon>
        <taxon>Pseudomonadati</taxon>
        <taxon>Pseudomonadota</taxon>
        <taxon>Gammaproteobacteria</taxon>
        <taxon>Chromatiales</taxon>
        <taxon>Sedimenticolaceae</taxon>
        <taxon>Sedimenticola</taxon>
    </lineage>
</organism>
<evidence type="ECO:0000256" key="3">
    <source>
        <dbReference type="ARBA" id="ARBA00023002"/>
    </source>
</evidence>
<dbReference type="PANTHER" id="PTHR30011">
    <property type="entry name" value="ALKANESULFONATE MONOOXYGENASE-RELATED"/>
    <property type="match status" value="1"/>
</dbReference>
<name>A0A0F7JT56_9GAMM</name>
<dbReference type="EMBL" id="CP011412">
    <property type="protein sequence ID" value="AKH19636.1"/>
    <property type="molecule type" value="Genomic_DNA"/>
</dbReference>
<evidence type="ECO:0000256" key="2">
    <source>
        <dbReference type="ARBA" id="ARBA00022643"/>
    </source>
</evidence>
<keyword evidence="2" id="KW-0288">FMN</keyword>
<dbReference type="PANTHER" id="PTHR30011:SF16">
    <property type="entry name" value="C2H2 FINGER DOMAIN TRANSCRIPTION FACTOR (EUROFUNG)-RELATED"/>
    <property type="match status" value="1"/>
</dbReference>
<dbReference type="SUPFAM" id="SSF51679">
    <property type="entry name" value="Bacterial luciferase-like"/>
    <property type="match status" value="1"/>
</dbReference>
<keyword evidence="7" id="KW-1185">Reference proteome</keyword>
<keyword evidence="4" id="KW-0503">Monooxygenase</keyword>